<dbReference type="EMBL" id="MEUJ01000002">
    <property type="protein sequence ID" value="OGC40868.1"/>
    <property type="molecule type" value="Genomic_DNA"/>
</dbReference>
<evidence type="ECO:0008006" key="3">
    <source>
        <dbReference type="Google" id="ProtNLM"/>
    </source>
</evidence>
<organism evidence="1 2">
    <name type="scientific">candidate division WOR-1 bacterium RIFOXYC2_FULL_46_14</name>
    <dbReference type="NCBI Taxonomy" id="1802587"/>
    <lineage>
        <taxon>Bacteria</taxon>
        <taxon>Bacillati</taxon>
        <taxon>Saganbacteria</taxon>
    </lineage>
</organism>
<reference evidence="1 2" key="1">
    <citation type="journal article" date="2016" name="Nat. Commun.">
        <title>Thousands of microbial genomes shed light on interconnected biogeochemical processes in an aquifer system.</title>
        <authorList>
            <person name="Anantharaman K."/>
            <person name="Brown C.T."/>
            <person name="Hug L.A."/>
            <person name="Sharon I."/>
            <person name="Castelle C.J."/>
            <person name="Probst A.J."/>
            <person name="Thomas B.C."/>
            <person name="Singh A."/>
            <person name="Wilkins M.J."/>
            <person name="Karaoz U."/>
            <person name="Brodie E.L."/>
            <person name="Williams K.H."/>
            <person name="Hubbard S.S."/>
            <person name="Banfield J.F."/>
        </authorList>
    </citation>
    <scope>NUCLEOTIDE SEQUENCE [LARGE SCALE GENOMIC DNA]</scope>
</reference>
<comment type="caution">
    <text evidence="1">The sequence shown here is derived from an EMBL/GenBank/DDBJ whole genome shotgun (WGS) entry which is preliminary data.</text>
</comment>
<accession>A0A1F4U7D7</accession>
<dbReference type="AlphaFoldDB" id="A0A1F4U7D7"/>
<protein>
    <recommendedName>
        <fullName evidence="3">Lipoprotein</fullName>
    </recommendedName>
</protein>
<name>A0A1F4U7D7_UNCSA</name>
<sequence length="93" mass="10068">MKSVFLVLIFVFIIILLSSGCKVKGGDSVVNSIGEATMLQDGTIVLNLRGQGEGGMKGDAQLSYPKNHQNYNEILKHLDGLKPGESKPVPPWE</sequence>
<evidence type="ECO:0000313" key="1">
    <source>
        <dbReference type="EMBL" id="OGC40868.1"/>
    </source>
</evidence>
<proteinExistence type="predicted"/>
<gene>
    <name evidence="1" type="ORF">A2438_01060</name>
</gene>
<evidence type="ECO:0000313" key="2">
    <source>
        <dbReference type="Proteomes" id="UP000179242"/>
    </source>
</evidence>
<dbReference type="Proteomes" id="UP000179242">
    <property type="component" value="Unassembled WGS sequence"/>
</dbReference>
<dbReference type="PROSITE" id="PS51257">
    <property type="entry name" value="PROKAR_LIPOPROTEIN"/>
    <property type="match status" value="1"/>
</dbReference>